<gene>
    <name evidence="5" type="ORF">B1B_16250</name>
</gene>
<dbReference type="PANTHER" id="PTHR21060">
    <property type="entry name" value="ACETATE KINASE"/>
    <property type="match status" value="1"/>
</dbReference>
<dbReference type="InterPro" id="IPR000890">
    <property type="entry name" value="Aliphatic_acid_kin_short-chain"/>
</dbReference>
<sequence>MILAHLGNGASLAAVRDGKSIDTSMGFTPAAGLIMSTRSGDLDPGIFCYLARSEAMTAAQFQNMVNHQSGLLGISATSSDIRDLLTKEPTDHRAAQALDLFCYQTKKWIGSFAAALGGVDTLVFAGGIGENSPVLR</sequence>
<dbReference type="GO" id="GO:0005829">
    <property type="term" value="C:cytosol"/>
    <property type="evidence" value="ECO:0007669"/>
    <property type="project" value="TreeGrafter"/>
</dbReference>
<comment type="caution">
    <text evidence="5">The sequence shown here is derived from an EMBL/GenBank/DDBJ whole genome shotgun (WGS) entry which is preliminary data.</text>
</comment>
<dbReference type="GO" id="GO:0005524">
    <property type="term" value="F:ATP binding"/>
    <property type="evidence" value="ECO:0007669"/>
    <property type="project" value="UniProtKB-KW"/>
</dbReference>
<reference evidence="5" key="1">
    <citation type="submission" date="2013-08" db="EMBL/GenBank/DDBJ databases">
        <authorList>
            <person name="Mendez C."/>
            <person name="Richter M."/>
            <person name="Ferrer M."/>
            <person name="Sanchez J."/>
        </authorList>
    </citation>
    <scope>NUCLEOTIDE SEQUENCE</scope>
</reference>
<evidence type="ECO:0000313" key="5">
    <source>
        <dbReference type="EMBL" id="EQD37093.1"/>
    </source>
</evidence>
<dbReference type="AlphaFoldDB" id="T0YVP5"/>
<reference evidence="5" key="2">
    <citation type="journal article" date="2014" name="ISME J.">
        <title>Microbial stratification in low pH oxic and suboxic macroscopic growths along an acid mine drainage.</title>
        <authorList>
            <person name="Mendez-Garcia C."/>
            <person name="Mesa V."/>
            <person name="Sprenger R.R."/>
            <person name="Richter M."/>
            <person name="Diez M.S."/>
            <person name="Solano J."/>
            <person name="Bargiela R."/>
            <person name="Golyshina O.V."/>
            <person name="Manteca A."/>
            <person name="Ramos J.L."/>
            <person name="Gallego J.R."/>
            <person name="Llorente I."/>
            <person name="Martins Dos Santos V.A."/>
            <person name="Jensen O.N."/>
            <person name="Pelaez A.I."/>
            <person name="Sanchez J."/>
            <person name="Ferrer M."/>
        </authorList>
    </citation>
    <scope>NUCLEOTIDE SEQUENCE</scope>
</reference>
<proteinExistence type="predicted"/>
<dbReference type="InterPro" id="IPR043129">
    <property type="entry name" value="ATPase_NBD"/>
</dbReference>
<dbReference type="GO" id="GO:0006083">
    <property type="term" value="P:acetate metabolic process"/>
    <property type="evidence" value="ECO:0007669"/>
    <property type="project" value="TreeGrafter"/>
</dbReference>
<dbReference type="Pfam" id="PF00871">
    <property type="entry name" value="Acetate_kinase"/>
    <property type="match status" value="1"/>
</dbReference>
<dbReference type="PANTHER" id="PTHR21060:SF21">
    <property type="entry name" value="ACETATE KINASE"/>
    <property type="match status" value="1"/>
</dbReference>
<feature type="non-terminal residue" evidence="5">
    <location>
        <position position="136"/>
    </location>
</feature>
<organism evidence="5">
    <name type="scientific">mine drainage metagenome</name>
    <dbReference type="NCBI Taxonomy" id="410659"/>
    <lineage>
        <taxon>unclassified sequences</taxon>
        <taxon>metagenomes</taxon>
        <taxon>ecological metagenomes</taxon>
    </lineage>
</organism>
<dbReference type="PRINTS" id="PR00471">
    <property type="entry name" value="ACETATEKNASE"/>
</dbReference>
<dbReference type="GO" id="GO:0008776">
    <property type="term" value="F:acetate kinase activity"/>
    <property type="evidence" value="ECO:0007669"/>
    <property type="project" value="TreeGrafter"/>
</dbReference>
<dbReference type="InterPro" id="IPR023865">
    <property type="entry name" value="Aliphatic_acid_kinase_CS"/>
</dbReference>
<accession>T0YVP5</accession>
<dbReference type="Gene3D" id="3.30.420.40">
    <property type="match status" value="1"/>
</dbReference>
<dbReference type="PROSITE" id="PS01076">
    <property type="entry name" value="ACETATE_KINASE_2"/>
    <property type="match status" value="1"/>
</dbReference>
<evidence type="ECO:0000256" key="2">
    <source>
        <dbReference type="ARBA" id="ARBA00022741"/>
    </source>
</evidence>
<dbReference type="SUPFAM" id="SSF53067">
    <property type="entry name" value="Actin-like ATPase domain"/>
    <property type="match status" value="1"/>
</dbReference>
<keyword evidence="1" id="KW-0808">Transferase</keyword>
<protein>
    <submittedName>
        <fullName evidence="5">Acetate and butyrate kinase</fullName>
    </submittedName>
</protein>
<evidence type="ECO:0000256" key="1">
    <source>
        <dbReference type="ARBA" id="ARBA00022679"/>
    </source>
</evidence>
<keyword evidence="3 5" id="KW-0418">Kinase</keyword>
<evidence type="ECO:0000256" key="4">
    <source>
        <dbReference type="ARBA" id="ARBA00022840"/>
    </source>
</evidence>
<evidence type="ECO:0000256" key="3">
    <source>
        <dbReference type="ARBA" id="ARBA00022777"/>
    </source>
</evidence>
<dbReference type="EMBL" id="AUZY01010807">
    <property type="protein sequence ID" value="EQD37093.1"/>
    <property type="molecule type" value="Genomic_DNA"/>
</dbReference>
<name>T0YVP5_9ZZZZ</name>
<keyword evidence="2" id="KW-0547">Nucleotide-binding</keyword>
<keyword evidence="4" id="KW-0067">ATP-binding</keyword>